<dbReference type="InterPro" id="IPR002893">
    <property type="entry name" value="Znf_MYND"/>
</dbReference>
<evidence type="ECO:0000256" key="5">
    <source>
        <dbReference type="SAM" id="MobiDB-lite"/>
    </source>
</evidence>
<evidence type="ECO:0000256" key="3">
    <source>
        <dbReference type="ARBA" id="ARBA00022833"/>
    </source>
</evidence>
<dbReference type="SUPFAM" id="SSF144232">
    <property type="entry name" value="HIT/MYND zinc finger-like"/>
    <property type="match status" value="1"/>
</dbReference>
<feature type="compositionally biased region" description="Basic residues" evidence="5">
    <location>
        <begin position="213"/>
        <end position="229"/>
    </location>
</feature>
<sequence length="676" mass="75659">MDPLPGVGGQQGQDAFLYFIFWRTRRSPAEDTVSTSWCEPRTRHGAGSVRGPTKRTAYGTPESRGWYQRLRALDSAKNKNVSTVVSTRPNHTPFRARIASIVPAASRAGTGPCSAFFVSRGRAHFRATPVEARERSRYECWRGARLPFSACTGPPRQRADASTDSCHRLTVSNGRITTFFSLTAVAVLHASARPFISPRLPTQSRLATQSGRLPHRAYGNRRSRARQSRSRGSSPAAWRLRRCVLAALRMPVNARIWRFVCVSASLGYCTTNNLKPPTRSRDEASFGLVGARDVAVAASHYEPTPEAHVHRPLRAGFLRRRLVTRTPALRVPPRTRSGHGGFLERSLSYSQPSSCWFYTSHCFSLFSFLPLHHLRPPTMNVSNIETGYVEGIENPYTKFTISVPRSNTGTGNASTTNPNQKKHTPADNVFVNNAGDGYGAHSTTFGAIADKIPSRPPLKKPCDNDKCQKWPDQGGSGYAGCSECKVARYCSRECQKSHWKFHKNLCKVLTEDAKNGPEFEAEALRNGPGYVSQAALRKWYYDNVDIVNYAVIQCLELYKGIEHSRWRTHAVLFYLRGGKLGTSVTADEMSFSDAEEIPFSDPTLPEFTAPLIPAFGAGRRIILLFMLYQERDLMLVEDYPLPEPGDSEWAGMEKDEMWRMHIRMRKIARKVVHGEQ</sequence>
<evidence type="ECO:0000256" key="4">
    <source>
        <dbReference type="PROSITE-ProRule" id="PRU00134"/>
    </source>
</evidence>
<keyword evidence="3" id="KW-0862">Zinc</keyword>
<accession>A0ABQ0LL97</accession>
<feature type="region of interest" description="Disordered" evidence="5">
    <location>
        <begin position="201"/>
        <end position="233"/>
    </location>
</feature>
<proteinExistence type="predicted"/>
<evidence type="ECO:0000259" key="6">
    <source>
        <dbReference type="PROSITE" id="PS50865"/>
    </source>
</evidence>
<evidence type="ECO:0000313" key="7">
    <source>
        <dbReference type="EMBL" id="GAT51873.1"/>
    </source>
</evidence>
<dbReference type="EMBL" id="DF847446">
    <property type="protein sequence ID" value="GAT51873.1"/>
    <property type="molecule type" value="Genomic_DNA"/>
</dbReference>
<dbReference type="Pfam" id="PF01753">
    <property type="entry name" value="zf-MYND"/>
    <property type="match status" value="1"/>
</dbReference>
<dbReference type="Gene3D" id="6.10.140.2220">
    <property type="match status" value="1"/>
</dbReference>
<organism evidence="7 8">
    <name type="scientific">Mycena chlorophos</name>
    <name type="common">Agaric fungus</name>
    <name type="synonym">Agaricus chlorophos</name>
    <dbReference type="NCBI Taxonomy" id="658473"/>
    <lineage>
        <taxon>Eukaryota</taxon>
        <taxon>Fungi</taxon>
        <taxon>Dikarya</taxon>
        <taxon>Basidiomycota</taxon>
        <taxon>Agaricomycotina</taxon>
        <taxon>Agaricomycetes</taxon>
        <taxon>Agaricomycetidae</taxon>
        <taxon>Agaricales</taxon>
        <taxon>Marasmiineae</taxon>
        <taxon>Mycenaceae</taxon>
        <taxon>Mycena</taxon>
    </lineage>
</organism>
<feature type="compositionally biased region" description="Low complexity" evidence="5">
    <location>
        <begin position="406"/>
        <end position="419"/>
    </location>
</feature>
<keyword evidence="2 4" id="KW-0863">Zinc-finger</keyword>
<evidence type="ECO:0000256" key="2">
    <source>
        <dbReference type="ARBA" id="ARBA00022771"/>
    </source>
</evidence>
<dbReference type="Proteomes" id="UP000815677">
    <property type="component" value="Unassembled WGS sequence"/>
</dbReference>
<evidence type="ECO:0000313" key="8">
    <source>
        <dbReference type="Proteomes" id="UP000815677"/>
    </source>
</evidence>
<keyword evidence="1" id="KW-0479">Metal-binding</keyword>
<name>A0ABQ0LL97_MYCCL</name>
<feature type="region of interest" description="Disordered" evidence="5">
    <location>
        <begin position="33"/>
        <end position="60"/>
    </location>
</feature>
<evidence type="ECO:0000256" key="1">
    <source>
        <dbReference type="ARBA" id="ARBA00022723"/>
    </source>
</evidence>
<protein>
    <recommendedName>
        <fullName evidence="6">MYND-type domain-containing protein</fullName>
    </recommendedName>
</protein>
<gene>
    <name evidence="7" type="ORF">MCHLO_08976</name>
</gene>
<keyword evidence="8" id="KW-1185">Reference proteome</keyword>
<reference evidence="7" key="1">
    <citation type="submission" date="2014-09" db="EMBL/GenBank/DDBJ databases">
        <title>Genome sequence of the luminous mushroom Mycena chlorophos for searching fungal bioluminescence genes.</title>
        <authorList>
            <person name="Tanaka Y."/>
            <person name="Kasuga D."/>
            <person name="Oba Y."/>
            <person name="Hase S."/>
            <person name="Sato K."/>
            <person name="Oba Y."/>
            <person name="Sakakibara Y."/>
        </authorList>
    </citation>
    <scope>NUCLEOTIDE SEQUENCE</scope>
</reference>
<feature type="region of interest" description="Disordered" evidence="5">
    <location>
        <begin position="405"/>
        <end position="426"/>
    </location>
</feature>
<feature type="domain" description="MYND-type" evidence="6">
    <location>
        <begin position="464"/>
        <end position="506"/>
    </location>
</feature>
<feature type="compositionally biased region" description="Polar residues" evidence="5">
    <location>
        <begin position="201"/>
        <end position="211"/>
    </location>
</feature>
<dbReference type="PROSITE" id="PS50865">
    <property type="entry name" value="ZF_MYND_2"/>
    <property type="match status" value="1"/>
</dbReference>